<sequence length="150" mass="17045">MSTIQFLQKVLLFFACMILVVDIGGSIYTKLYYQGGIDFCVKAASMEIVRDDDYARGIIKIDETKSVEEFKKMMGVQFQMAAGQIEERIIYAAPINTVPSEFVHPVTGRAYTILKPMFVAIYRVKRDGIFLKKEILVDNLSGSQVQFRPK</sequence>
<evidence type="ECO:0000313" key="1">
    <source>
        <dbReference type="EMBL" id="AOT68345.1"/>
    </source>
</evidence>
<dbReference type="KEGG" id="gfe:Gferi_01295"/>
<reference evidence="1 2" key="1">
    <citation type="submission" date="2016-09" db="EMBL/GenBank/DDBJ databases">
        <title>Genomic analysis reveals versatility of anaerobic energy metabolism of Geosporobacter ferrireducens IRF9 of phylum Firmicutes.</title>
        <authorList>
            <person name="Kim S.-J."/>
        </authorList>
    </citation>
    <scope>NUCLEOTIDE SEQUENCE [LARGE SCALE GENOMIC DNA]</scope>
    <source>
        <strain evidence="1 2">IRF9</strain>
    </source>
</reference>
<dbReference type="AlphaFoldDB" id="A0A1D8GBR1"/>
<name>A0A1D8GBR1_9FIRM</name>
<accession>A0A1D8GBR1</accession>
<dbReference type="Proteomes" id="UP000095743">
    <property type="component" value="Chromosome"/>
</dbReference>
<gene>
    <name evidence="1" type="ORF">Gferi_01295</name>
</gene>
<dbReference type="STRING" id="1424294.Gferi_01295"/>
<dbReference type="RefSeq" id="WP_069973898.1">
    <property type="nucleotide sequence ID" value="NZ_CP017269.1"/>
</dbReference>
<dbReference type="OrthoDB" id="9849676at2"/>
<evidence type="ECO:0000313" key="2">
    <source>
        <dbReference type="Proteomes" id="UP000095743"/>
    </source>
</evidence>
<evidence type="ECO:0008006" key="3">
    <source>
        <dbReference type="Google" id="ProtNLM"/>
    </source>
</evidence>
<protein>
    <recommendedName>
        <fullName evidence="3">DUF4320 domain-containing protein</fullName>
    </recommendedName>
</protein>
<dbReference type="EMBL" id="CP017269">
    <property type="protein sequence ID" value="AOT68345.1"/>
    <property type="molecule type" value="Genomic_DNA"/>
</dbReference>
<proteinExistence type="predicted"/>
<organism evidence="1 2">
    <name type="scientific">Geosporobacter ferrireducens</name>
    <dbReference type="NCBI Taxonomy" id="1424294"/>
    <lineage>
        <taxon>Bacteria</taxon>
        <taxon>Bacillati</taxon>
        <taxon>Bacillota</taxon>
        <taxon>Clostridia</taxon>
        <taxon>Peptostreptococcales</taxon>
        <taxon>Thermotaleaceae</taxon>
        <taxon>Geosporobacter</taxon>
    </lineage>
</organism>
<keyword evidence="2" id="KW-1185">Reference proteome</keyword>